<dbReference type="Proteomes" id="UP000654075">
    <property type="component" value="Unassembled WGS sequence"/>
</dbReference>
<feature type="compositionally biased region" description="Basic and acidic residues" evidence="6">
    <location>
        <begin position="686"/>
        <end position="699"/>
    </location>
</feature>
<comment type="caution">
    <text evidence="7">The sequence shown here is derived from an EMBL/GenBank/DDBJ whole genome shotgun (WGS) entry which is preliminary data.</text>
</comment>
<evidence type="ECO:0000256" key="6">
    <source>
        <dbReference type="SAM" id="MobiDB-lite"/>
    </source>
</evidence>
<dbReference type="GO" id="GO:0004691">
    <property type="term" value="F:cAMP-dependent protein kinase activity"/>
    <property type="evidence" value="ECO:0007669"/>
    <property type="project" value="TreeGrafter"/>
</dbReference>
<evidence type="ECO:0000256" key="4">
    <source>
        <dbReference type="ARBA" id="ARBA00022777"/>
    </source>
</evidence>
<reference evidence="7" key="1">
    <citation type="submission" date="2021-02" db="EMBL/GenBank/DDBJ databases">
        <authorList>
            <person name="Dougan E. K."/>
            <person name="Rhodes N."/>
            <person name="Thang M."/>
            <person name="Chan C."/>
        </authorList>
    </citation>
    <scope>NUCLEOTIDE SEQUENCE</scope>
</reference>
<feature type="region of interest" description="Disordered" evidence="6">
    <location>
        <begin position="990"/>
        <end position="1029"/>
    </location>
</feature>
<feature type="compositionally biased region" description="Low complexity" evidence="6">
    <location>
        <begin position="994"/>
        <end position="1008"/>
    </location>
</feature>
<evidence type="ECO:0000256" key="5">
    <source>
        <dbReference type="ARBA" id="ARBA00022840"/>
    </source>
</evidence>
<dbReference type="SUPFAM" id="SSF56112">
    <property type="entry name" value="Protein kinase-like (PK-like)"/>
    <property type="match status" value="1"/>
</dbReference>
<keyword evidence="8" id="KW-1185">Reference proteome</keyword>
<keyword evidence="4" id="KW-0418">Kinase</keyword>
<evidence type="ECO:0000256" key="1">
    <source>
        <dbReference type="ARBA" id="ARBA00022527"/>
    </source>
</evidence>
<dbReference type="GO" id="GO:0005524">
    <property type="term" value="F:ATP binding"/>
    <property type="evidence" value="ECO:0007669"/>
    <property type="project" value="UniProtKB-KW"/>
</dbReference>
<dbReference type="OrthoDB" id="406428at2759"/>
<feature type="region of interest" description="Disordered" evidence="6">
    <location>
        <begin position="686"/>
        <end position="721"/>
    </location>
</feature>
<sequence length="2181" mass="238353">MVACRCPGAALRAADALRRPPTTTDVLRADALQASASWWRNAETHMARHRLVDLEIGLRVPGHALGSPRFCHKAEGNAKQCKTGAQGSASSIPRGHAPAVPTISPAMAAQSLPLGNFGDIHGTQFNRFVGTVVSFYAEKGWGLVKFLSGKCYTFRKEVAEGNIVLGEEAEFYLPKVGYPSVARLRMLSMPPPAPTAENNATDGVLDLGFRVCTASDASQSQHRSESTIAAPSSSSASALNAATTPAPSSLPRGSVQYAPVKVKVEDVDARPAARLLPRGFVQHARMKVKLENAAAGPAVSLLPRAFVQYAQAVPYAPVEVKVENVAAGPAGSLLPRPPESVQHAPVEVKVEVEVEVEEEDEAARPSSSLLPHGVAGITAGASNRMRSAVNADARWFGSDTTPGSDKSACTAELPAKAGISNSGASDWYKELVQRQFFGVLESWDEKAGRGLISSRGCERMVNGGATLLREAVVGQSRNPLREGMLMCFRLKMEASPTSTGAAFCEMLKAPLADAVTVLPPGSFRAELGAEVVDLDAEMCFPPLSASLRFAGTLQDYSDDTGLGRVFGPSTWRFGRQGIVFDRGELPGEPQIRNGLQIDFTVELDESGKPVARTCVLVPSPGPSFAASGSSNTPQASTPPPEVRKVAAEGCKEKEAKQQQHSNCDRREEQYASAELSARMQTFNQARRVEDNAARPKKPDGTTTTATKTATTTTTTTKKQPAAAWRWAEAGLDALAEAAGGRLTWRELKGIVVKIYRADNTMEQDVPVEELEMYALADLEAFANDQDEFFRAPSSSSKTNSSNNNKAKKPQLQGAAAWHWEQAALQALRAAGGQLPWRHLRRRLVAVYRTEVSMDAGLEDLPDKVLGIHALACLEEYASDCDVFFRLPMAQSPTRQFEKREASWADADGLSAKRHKSDFVVQTKGAGEKPPTGLPLPNWDVPRGGKQLQHVPRGLSRHQELIQHHQQQQQQLQQKAIEKGQCEPRALAPDGRRLQFPQPQSSQSWSAAARTYAAPGVSESEERARSPKRSYNPLFESLKHLTRPDVPQNQPPAADSAVGGGRVYVLDALNIMRSRNEDCPGVKPQLSWQQCTAAGKFYKDQKHQVFVFLPKLSADWSAHLEGVKRVLGPDCVVTTPAGVSDDKFMISFVKGSERSGSAARIVTNDKFRDHTDDARWIEAHTIKYAFAAGMFIPEAALLNTSLLSLPTTKDTRRDLIAVMLCLPPCIWQDGLAVRWQVTFSKHGHVMQGSAVDWWGLGVLVYELMMEATPFSSEDPMEILKKAKEGIEKVYWPDNPGPWASFVKELCKQNPNDRLPMRQPGGIQNLEDHAWFEQVDALQSRLTCLVSILGDKHLDGILTSGLFRGGGGEASACAAWPVAYAAVYEIGQPETASDSISHQDPILAHWVLAPRSLLETSAAEFSPRVRRVAGPAAGDLRLVKRSFCPPVHFQAFEVDGPMGAARRGEVLTNVGLRFALDISAVGGSKVRGAWTPTWQLTSQDYNARIMATSLSATLTYEMQDVSEQQHHENSNNAELTIDAEMLELPGEESTVALLQPFVAFGGAESFSAGGSPVVHMARGKWLQVGERLAAFDFAEAHELLADQRLPQCFLGTFFAAAVRYGECEDWLSLAKSPCSRAEQQLLSEVIQFLFRSVSVTVELLIGTEWPVLGALESLRLQPYYDDPELSCEDLEAPVLDWPSLQLAFAPGADWFAQGKPLVYNRGFQANWMQAMEECSYGFAMVSLWKLVVCAQTQAECVAQYSVMVEDLLRANDWREVVGNLWRMFGFLDSVRAGLKRHEFKLDFAPAELRGSLLPETPVPLLGPGSPVLAASVEVGNLTAAFAGVLDSVLAGIPKSYTATDSEGRLEVRKLLYITMVFGSQYVPYIPRFFARAASLGLTNLVFFCLDAQAMLACLGLPGGLAARCIPGSPSILNKFTMPLAYLRLGVDVFWLDFDIFLLQDPTPFLLGEAEMRRVELLVSGSFADDCICSGLVFFRASKVVADWLLLLLSWMYEHVYTHDQQAFSAFLAGRPDEDNATTPERISSSKLFRMYLQVEVPRWALLDPVTEFVSARVLNTTGWTGDLDRMVIFHFLHGDSEVNRDHQAYGWNAQSGFTGGTSRKLLDVFYNQTDERVYTEAIGPAELNAELRQAVLASRRSERPKEMLHCGVLQLNPYSPGRMSADG</sequence>
<dbReference type="Gene3D" id="3.40.50.11980">
    <property type="match status" value="1"/>
</dbReference>
<accession>A0A813GZG1</accession>
<keyword evidence="3" id="KW-0547">Nucleotide-binding</keyword>
<name>A0A813GZG1_POLGL</name>
<evidence type="ECO:0000313" key="7">
    <source>
        <dbReference type="EMBL" id="CAE8630748.1"/>
    </source>
</evidence>
<evidence type="ECO:0000256" key="3">
    <source>
        <dbReference type="ARBA" id="ARBA00022741"/>
    </source>
</evidence>
<protein>
    <submittedName>
        <fullName evidence="7">Uncharacterized protein</fullName>
    </submittedName>
</protein>
<keyword evidence="1" id="KW-0723">Serine/threonine-protein kinase</keyword>
<dbReference type="PANTHER" id="PTHR24353">
    <property type="entry name" value="CYCLIC NUCLEOTIDE-DEPENDENT PROTEIN KINASE"/>
    <property type="match status" value="1"/>
</dbReference>
<feature type="compositionally biased region" description="Low complexity" evidence="6">
    <location>
        <begin position="226"/>
        <end position="249"/>
    </location>
</feature>
<dbReference type="GO" id="GO:0005952">
    <property type="term" value="C:cAMP-dependent protein kinase complex"/>
    <property type="evidence" value="ECO:0007669"/>
    <property type="project" value="TreeGrafter"/>
</dbReference>
<feature type="region of interest" description="Disordered" evidence="6">
    <location>
        <begin position="922"/>
        <end position="942"/>
    </location>
</feature>
<evidence type="ECO:0000256" key="2">
    <source>
        <dbReference type="ARBA" id="ARBA00022679"/>
    </source>
</evidence>
<keyword evidence="5" id="KW-0067">ATP-binding</keyword>
<dbReference type="Gene3D" id="1.10.510.10">
    <property type="entry name" value="Transferase(Phosphotransferase) domain 1"/>
    <property type="match status" value="1"/>
</dbReference>
<feature type="region of interest" description="Disordered" evidence="6">
    <location>
        <begin position="790"/>
        <end position="810"/>
    </location>
</feature>
<gene>
    <name evidence="7" type="ORF">PGLA1383_LOCUS46976</name>
</gene>
<dbReference type="InterPro" id="IPR011009">
    <property type="entry name" value="Kinase-like_dom_sf"/>
</dbReference>
<evidence type="ECO:0000313" key="8">
    <source>
        <dbReference type="Proteomes" id="UP000654075"/>
    </source>
</evidence>
<organism evidence="7 8">
    <name type="scientific">Polarella glacialis</name>
    <name type="common">Dinoflagellate</name>
    <dbReference type="NCBI Taxonomy" id="89957"/>
    <lineage>
        <taxon>Eukaryota</taxon>
        <taxon>Sar</taxon>
        <taxon>Alveolata</taxon>
        <taxon>Dinophyceae</taxon>
        <taxon>Suessiales</taxon>
        <taxon>Suessiaceae</taxon>
        <taxon>Polarella</taxon>
    </lineage>
</organism>
<feature type="compositionally biased region" description="Low complexity" evidence="6">
    <location>
        <begin position="701"/>
        <end position="718"/>
    </location>
</feature>
<proteinExistence type="predicted"/>
<feature type="compositionally biased region" description="Low complexity" evidence="6">
    <location>
        <begin position="793"/>
        <end position="804"/>
    </location>
</feature>
<feature type="region of interest" description="Disordered" evidence="6">
    <location>
        <begin position="623"/>
        <end position="642"/>
    </location>
</feature>
<dbReference type="PANTHER" id="PTHR24353:SF37">
    <property type="entry name" value="CAMP-DEPENDENT PROTEIN KINASE CATALYTIC SUBUNIT PRKX"/>
    <property type="match status" value="1"/>
</dbReference>
<feature type="region of interest" description="Disordered" evidence="6">
    <location>
        <begin position="216"/>
        <end position="252"/>
    </location>
</feature>
<dbReference type="EMBL" id="CAJNNV010029943">
    <property type="protein sequence ID" value="CAE8630748.1"/>
    <property type="molecule type" value="Genomic_DNA"/>
</dbReference>
<keyword evidence="2" id="KW-0808">Transferase</keyword>